<dbReference type="CDD" id="cd18552">
    <property type="entry name" value="ABC_6TM_MsbA_like"/>
    <property type="match status" value="1"/>
</dbReference>
<dbReference type="InterPro" id="IPR039421">
    <property type="entry name" value="Type_1_exporter"/>
</dbReference>
<evidence type="ECO:0000313" key="9">
    <source>
        <dbReference type="Proteomes" id="UP000183898"/>
    </source>
</evidence>
<evidence type="ECO:0000313" key="8">
    <source>
        <dbReference type="EMBL" id="SEM96361.1"/>
    </source>
</evidence>
<dbReference type="PANTHER" id="PTHR43394:SF1">
    <property type="entry name" value="ATP-BINDING CASSETTE SUB-FAMILY B MEMBER 10, MITOCHONDRIAL"/>
    <property type="match status" value="1"/>
</dbReference>
<dbReference type="Proteomes" id="UP000183898">
    <property type="component" value="Unassembled WGS sequence"/>
</dbReference>
<dbReference type="GO" id="GO:0016887">
    <property type="term" value="F:ATP hydrolysis activity"/>
    <property type="evidence" value="ECO:0007669"/>
    <property type="project" value="InterPro"/>
</dbReference>
<dbReference type="SUPFAM" id="SSF90123">
    <property type="entry name" value="ABC transporter transmembrane region"/>
    <property type="match status" value="1"/>
</dbReference>
<keyword evidence="8" id="KW-0067">ATP-binding</keyword>
<dbReference type="EMBL" id="FOCT01000002">
    <property type="protein sequence ID" value="SEM96361.1"/>
    <property type="molecule type" value="Genomic_DNA"/>
</dbReference>
<feature type="domain" description="ABC transmembrane type-1" evidence="7">
    <location>
        <begin position="72"/>
        <end position="359"/>
    </location>
</feature>
<dbReference type="Pfam" id="PF00664">
    <property type="entry name" value="ABC_membrane"/>
    <property type="match status" value="1"/>
</dbReference>
<dbReference type="AlphaFoldDB" id="A0A1H8CM64"/>
<dbReference type="PROSITE" id="PS50893">
    <property type="entry name" value="ABC_TRANSPORTER_2"/>
    <property type="match status" value="1"/>
</dbReference>
<evidence type="ECO:0000256" key="3">
    <source>
        <dbReference type="ARBA" id="ARBA00022989"/>
    </source>
</evidence>
<dbReference type="InterPro" id="IPR003439">
    <property type="entry name" value="ABC_transporter-like_ATP-bd"/>
</dbReference>
<dbReference type="Gene3D" id="3.40.50.300">
    <property type="entry name" value="P-loop containing nucleotide triphosphate hydrolases"/>
    <property type="match status" value="1"/>
</dbReference>
<name>A0A1H8CM64_9PROT</name>
<feature type="domain" description="ABC transporter" evidence="6">
    <location>
        <begin position="410"/>
        <end position="653"/>
    </location>
</feature>
<feature type="transmembrane region" description="Helical" evidence="5">
    <location>
        <begin position="68"/>
        <end position="90"/>
    </location>
</feature>
<proteinExistence type="predicted"/>
<dbReference type="InterPro" id="IPR027417">
    <property type="entry name" value="P-loop_NTPase"/>
</dbReference>
<feature type="transmembrane region" description="Helical" evidence="5">
    <location>
        <begin position="110"/>
        <end position="133"/>
    </location>
</feature>
<sequence length="664" mass="72585">MRGFYKGCLNSRCFPHFIRRQGECHNTAFAEPAASAPAIRPVRLMQNIQNTGPRQLCLRLMRYVAPYWDALILSTACMIATAATVPMLAALMQPTMEEVIANRNPELLQLVLLGIISLFAVRAIAGHLATYVLHWAGSKLVVDLLCEIFDKLLVLPHSYYESCPGSNHISVDHVSRITSDAPEVARAFVNVVTVMIKDTFTVIGLLAWMFYLNWTLALLILLMSSVILLVTQLLGERLREMGRESGRAIEGLTRILKGSALNFMVVKLYGGEQYENRRMREQAEETRRFFMKRVAVASLYVPLIQTIGAAAIVLTLYFAANEAVAGEITAGSFASLITAILLLIAPARRIAEVGETLQRGLLAAGSLFSLLDGEVESETGTVVIQRVRGELQFEEVGYGERGERNPDTSLKIHSLASLANSDPAAARRRGLNIGLHDVTLIVQPGETVAVVGCAETMDVLTCMVPRFLNPTSGRILLDGHDLRSITLASLRANIALVSPHTALFNDSVAANIAYGAMGRATEARITWAARAAHASEFIRKLPDGLQTVVGEGGVELPISQRLRIAVARALLKNAPLLILNEKLGMIEPESVSLVQAALDTAMQGRTTFVIADRLSTLEKADQVVMVDKERIVERGSHRELMARDGAYTRLIRRLFGSKAAVAAR</sequence>
<reference evidence="8 9" key="1">
    <citation type="submission" date="2016-10" db="EMBL/GenBank/DDBJ databases">
        <authorList>
            <person name="de Groot N.N."/>
        </authorList>
    </citation>
    <scope>NUCLEOTIDE SEQUENCE [LARGE SCALE GENOMIC DNA]</scope>
    <source>
        <strain evidence="8 9">Nl18</strain>
    </source>
</reference>
<evidence type="ECO:0000259" key="7">
    <source>
        <dbReference type="PROSITE" id="PS50929"/>
    </source>
</evidence>
<evidence type="ECO:0000259" key="6">
    <source>
        <dbReference type="PROSITE" id="PS50893"/>
    </source>
</evidence>
<dbReference type="Gene3D" id="1.20.1560.10">
    <property type="entry name" value="ABC transporter type 1, transmembrane domain"/>
    <property type="match status" value="1"/>
</dbReference>
<keyword evidence="3 5" id="KW-1133">Transmembrane helix</keyword>
<dbReference type="SUPFAM" id="SSF52540">
    <property type="entry name" value="P-loop containing nucleoside triphosphate hydrolases"/>
    <property type="match status" value="1"/>
</dbReference>
<dbReference type="InterPro" id="IPR036640">
    <property type="entry name" value="ABC1_TM_sf"/>
</dbReference>
<evidence type="ECO:0000256" key="2">
    <source>
        <dbReference type="ARBA" id="ARBA00022692"/>
    </source>
</evidence>
<dbReference type="GO" id="GO:0015421">
    <property type="term" value="F:ABC-type oligopeptide transporter activity"/>
    <property type="evidence" value="ECO:0007669"/>
    <property type="project" value="TreeGrafter"/>
</dbReference>
<organism evidence="8 9">
    <name type="scientific">Nitrosospira multiformis</name>
    <dbReference type="NCBI Taxonomy" id="1231"/>
    <lineage>
        <taxon>Bacteria</taxon>
        <taxon>Pseudomonadati</taxon>
        <taxon>Pseudomonadota</taxon>
        <taxon>Betaproteobacteria</taxon>
        <taxon>Nitrosomonadales</taxon>
        <taxon>Nitrosomonadaceae</taxon>
        <taxon>Nitrosospira</taxon>
    </lineage>
</organism>
<evidence type="ECO:0000256" key="1">
    <source>
        <dbReference type="ARBA" id="ARBA00004651"/>
    </source>
</evidence>
<evidence type="ECO:0000256" key="5">
    <source>
        <dbReference type="SAM" id="Phobius"/>
    </source>
</evidence>
<keyword evidence="8" id="KW-0547">Nucleotide-binding</keyword>
<comment type="subcellular location">
    <subcellularLocation>
        <location evidence="1">Cell membrane</location>
        <topology evidence="1">Multi-pass membrane protein</topology>
    </subcellularLocation>
</comment>
<feature type="transmembrane region" description="Helical" evidence="5">
    <location>
        <begin position="324"/>
        <end position="345"/>
    </location>
</feature>
<feature type="transmembrane region" description="Helical" evidence="5">
    <location>
        <begin position="294"/>
        <end position="318"/>
    </location>
</feature>
<dbReference type="Pfam" id="PF00005">
    <property type="entry name" value="ABC_tran"/>
    <property type="match status" value="1"/>
</dbReference>
<dbReference type="GO" id="GO:0005524">
    <property type="term" value="F:ATP binding"/>
    <property type="evidence" value="ECO:0007669"/>
    <property type="project" value="UniProtKB-KW"/>
</dbReference>
<keyword evidence="4 5" id="KW-0472">Membrane</keyword>
<keyword evidence="2 5" id="KW-0812">Transmembrane</keyword>
<feature type="transmembrane region" description="Helical" evidence="5">
    <location>
        <begin position="216"/>
        <end position="235"/>
    </location>
</feature>
<evidence type="ECO:0000256" key="4">
    <source>
        <dbReference type="ARBA" id="ARBA00023136"/>
    </source>
</evidence>
<dbReference type="PANTHER" id="PTHR43394">
    <property type="entry name" value="ATP-DEPENDENT PERMEASE MDL1, MITOCHONDRIAL"/>
    <property type="match status" value="1"/>
</dbReference>
<dbReference type="GO" id="GO:0005886">
    <property type="term" value="C:plasma membrane"/>
    <property type="evidence" value="ECO:0007669"/>
    <property type="project" value="UniProtKB-SubCell"/>
</dbReference>
<dbReference type="PROSITE" id="PS50929">
    <property type="entry name" value="ABC_TM1F"/>
    <property type="match status" value="1"/>
</dbReference>
<dbReference type="InterPro" id="IPR011527">
    <property type="entry name" value="ABC1_TM_dom"/>
</dbReference>
<accession>A0A1H8CM64</accession>
<feature type="transmembrane region" description="Helical" evidence="5">
    <location>
        <begin position="187"/>
        <end position="210"/>
    </location>
</feature>
<protein>
    <submittedName>
        <fullName evidence="8">ATP-binding cassette, subfamily B, MsbA</fullName>
    </submittedName>
</protein>
<gene>
    <name evidence="8" type="ORF">SAMN05216404_1024</name>
</gene>